<organism evidence="1 2">
    <name type="scientific">Eumeta variegata</name>
    <name type="common">Bagworm moth</name>
    <name type="synonym">Eumeta japonica</name>
    <dbReference type="NCBI Taxonomy" id="151549"/>
    <lineage>
        <taxon>Eukaryota</taxon>
        <taxon>Metazoa</taxon>
        <taxon>Ecdysozoa</taxon>
        <taxon>Arthropoda</taxon>
        <taxon>Hexapoda</taxon>
        <taxon>Insecta</taxon>
        <taxon>Pterygota</taxon>
        <taxon>Neoptera</taxon>
        <taxon>Endopterygota</taxon>
        <taxon>Lepidoptera</taxon>
        <taxon>Glossata</taxon>
        <taxon>Ditrysia</taxon>
        <taxon>Tineoidea</taxon>
        <taxon>Psychidae</taxon>
        <taxon>Oiketicinae</taxon>
        <taxon>Eumeta</taxon>
    </lineage>
</organism>
<dbReference type="AlphaFoldDB" id="A0A4C1TUP7"/>
<protein>
    <submittedName>
        <fullName evidence="1">Uncharacterized protein</fullName>
    </submittedName>
</protein>
<gene>
    <name evidence="1" type="ORF">EVAR_8853_1</name>
</gene>
<evidence type="ECO:0000313" key="1">
    <source>
        <dbReference type="EMBL" id="GBP17506.1"/>
    </source>
</evidence>
<name>A0A4C1TUP7_EUMVA</name>
<accession>A0A4C1TUP7</accession>
<proteinExistence type="predicted"/>
<comment type="caution">
    <text evidence="1">The sequence shown here is derived from an EMBL/GenBank/DDBJ whole genome shotgun (WGS) entry which is preliminary data.</text>
</comment>
<sequence>MRKLNTVYPATAAYDITEARAACQSSICGVEYSTMEDYHSIKPHFPLVSLLSAYLCRARAQIFVHEMDLGPALLSELDVVLDSCSSHVLYPEADFALEPNLSVLL</sequence>
<keyword evidence="2" id="KW-1185">Reference proteome</keyword>
<reference evidence="1 2" key="1">
    <citation type="journal article" date="2019" name="Commun. Biol.">
        <title>The bagworm genome reveals a unique fibroin gene that provides high tensile strength.</title>
        <authorList>
            <person name="Kono N."/>
            <person name="Nakamura H."/>
            <person name="Ohtoshi R."/>
            <person name="Tomita M."/>
            <person name="Numata K."/>
            <person name="Arakawa K."/>
        </authorList>
    </citation>
    <scope>NUCLEOTIDE SEQUENCE [LARGE SCALE GENOMIC DNA]</scope>
</reference>
<evidence type="ECO:0000313" key="2">
    <source>
        <dbReference type="Proteomes" id="UP000299102"/>
    </source>
</evidence>
<dbReference type="Proteomes" id="UP000299102">
    <property type="component" value="Unassembled WGS sequence"/>
</dbReference>
<dbReference type="EMBL" id="BGZK01000087">
    <property type="protein sequence ID" value="GBP17506.1"/>
    <property type="molecule type" value="Genomic_DNA"/>
</dbReference>